<evidence type="ECO:0000256" key="3">
    <source>
        <dbReference type="ARBA" id="ARBA00022741"/>
    </source>
</evidence>
<dbReference type="EMBL" id="ASQP01000454">
    <property type="protein sequence ID" value="OMI34646.1"/>
    <property type="molecule type" value="Genomic_DNA"/>
</dbReference>
<dbReference type="SUPFAM" id="SSF52540">
    <property type="entry name" value="P-loop containing nucleoside triphosphate hydrolases"/>
    <property type="match status" value="1"/>
</dbReference>
<dbReference type="Gene3D" id="3.40.50.300">
    <property type="entry name" value="P-loop containing nucleotide triphosphate hydrolases"/>
    <property type="match status" value="1"/>
</dbReference>
<accession>A0A1R1S8H7</accession>
<evidence type="ECO:0000256" key="5">
    <source>
        <dbReference type="SAM" id="MobiDB-lite"/>
    </source>
</evidence>
<feature type="domain" description="ABC transporter" evidence="6">
    <location>
        <begin position="79"/>
        <end position="304"/>
    </location>
</feature>
<evidence type="ECO:0000313" key="8">
    <source>
        <dbReference type="Proteomes" id="UP000186168"/>
    </source>
</evidence>
<evidence type="ECO:0000256" key="1">
    <source>
        <dbReference type="ARBA" id="ARBA00005417"/>
    </source>
</evidence>
<protein>
    <submittedName>
        <fullName evidence="7">Putative ABC transporter ATP-binding protein</fullName>
    </submittedName>
</protein>
<reference evidence="7 8" key="1">
    <citation type="submission" date="2013-05" db="EMBL/GenBank/DDBJ databases">
        <title>Genome sequence of Streptomyces sparsogenes DSM 40356.</title>
        <authorList>
            <person name="Coyne S."/>
            <person name="Seebeck F.P."/>
        </authorList>
    </citation>
    <scope>NUCLEOTIDE SEQUENCE [LARGE SCALE GENOMIC DNA]</scope>
    <source>
        <strain evidence="7 8">DSM 40356</strain>
    </source>
</reference>
<dbReference type="AlphaFoldDB" id="A0A1R1S8H7"/>
<dbReference type="PROSITE" id="PS50893">
    <property type="entry name" value="ABC_TRANSPORTER_2"/>
    <property type="match status" value="1"/>
</dbReference>
<dbReference type="Proteomes" id="UP000186168">
    <property type="component" value="Unassembled WGS sequence"/>
</dbReference>
<dbReference type="PANTHER" id="PTHR43335:SF4">
    <property type="entry name" value="ABC TRANSPORTER, ATP-BINDING PROTEIN"/>
    <property type="match status" value="1"/>
</dbReference>
<dbReference type="InterPro" id="IPR027417">
    <property type="entry name" value="P-loop_NTPase"/>
</dbReference>
<feature type="region of interest" description="Disordered" evidence="5">
    <location>
        <begin position="36"/>
        <end position="68"/>
    </location>
</feature>
<dbReference type="InterPro" id="IPR017871">
    <property type="entry name" value="ABC_transporter-like_CS"/>
</dbReference>
<dbReference type="InterPro" id="IPR003593">
    <property type="entry name" value="AAA+_ATPase"/>
</dbReference>
<feature type="region of interest" description="Disordered" evidence="5">
    <location>
        <begin position="373"/>
        <end position="395"/>
    </location>
</feature>
<keyword evidence="4 7" id="KW-0067">ATP-binding</keyword>
<dbReference type="SMART" id="SM00382">
    <property type="entry name" value="AAA"/>
    <property type="match status" value="1"/>
</dbReference>
<keyword evidence="2" id="KW-0813">Transport</keyword>
<dbReference type="Pfam" id="PF00005">
    <property type="entry name" value="ABC_tran"/>
    <property type="match status" value="1"/>
</dbReference>
<proteinExistence type="inferred from homology"/>
<feature type="compositionally biased region" description="Polar residues" evidence="5">
    <location>
        <begin position="386"/>
        <end position="395"/>
    </location>
</feature>
<organism evidence="7 8">
    <name type="scientific">Streptomyces sparsogenes DSM 40356</name>
    <dbReference type="NCBI Taxonomy" id="1331668"/>
    <lineage>
        <taxon>Bacteria</taxon>
        <taxon>Bacillati</taxon>
        <taxon>Actinomycetota</taxon>
        <taxon>Actinomycetes</taxon>
        <taxon>Kitasatosporales</taxon>
        <taxon>Streptomycetaceae</taxon>
        <taxon>Streptomyces</taxon>
    </lineage>
</organism>
<comment type="similarity">
    <text evidence="1">Belongs to the ABC transporter superfamily.</text>
</comment>
<keyword evidence="3" id="KW-0547">Nucleotide-binding</keyword>
<feature type="region of interest" description="Disordered" evidence="5">
    <location>
        <begin position="1"/>
        <end position="23"/>
    </location>
</feature>
<dbReference type="GO" id="GO:0005524">
    <property type="term" value="F:ATP binding"/>
    <property type="evidence" value="ECO:0007669"/>
    <property type="project" value="UniProtKB-KW"/>
</dbReference>
<dbReference type="GO" id="GO:0016887">
    <property type="term" value="F:ATP hydrolysis activity"/>
    <property type="evidence" value="ECO:0007669"/>
    <property type="project" value="InterPro"/>
</dbReference>
<name>A0A1R1S8H7_9ACTN</name>
<evidence type="ECO:0000259" key="6">
    <source>
        <dbReference type="PROSITE" id="PS50893"/>
    </source>
</evidence>
<evidence type="ECO:0000313" key="7">
    <source>
        <dbReference type="EMBL" id="OMI34646.1"/>
    </source>
</evidence>
<dbReference type="PROSITE" id="PS00211">
    <property type="entry name" value="ABC_TRANSPORTER_1"/>
    <property type="match status" value="1"/>
</dbReference>
<dbReference type="STRING" id="67365.GCA_001704635_01991"/>
<feature type="compositionally biased region" description="Low complexity" evidence="5">
    <location>
        <begin position="1"/>
        <end position="22"/>
    </location>
</feature>
<sequence length="395" mass="42268">MTARASGARAARAARTAAPGRARGIRRAWAADDVDTSAILPRGPPRALPRAGEREPARGGGPGRPRHGTVEAMTSQTSIDVHQLTKDYGVVRAVDRLTFRVLPGRVTGFLGPNGAGKSTTMRMVLGLDRPDSGTATLGGRPYRELDEPLRHVGALLDAGAAHGARTARDHLLCLAFSNRITAARVDTVLEETGLAPAAERRVRTFSLGMRQRLGIAAALLGDPPVLMLDEPANGLDPEGIVWIRTLMKRLAAQGRTVLVSSHLMAETALTADHLVVLGRGRLLADTPMETFVREHSRPRARVRTTEPERLRSELARAGLTAEPDGPDHWTVDRAAPDDIGALAARHGIPVLELAEDKASLEEAYLRLTADRAEFTTSRPAPAPGSTRANTAKQEV</sequence>
<keyword evidence="8" id="KW-1185">Reference proteome</keyword>
<evidence type="ECO:0000256" key="4">
    <source>
        <dbReference type="ARBA" id="ARBA00022840"/>
    </source>
</evidence>
<dbReference type="PANTHER" id="PTHR43335">
    <property type="entry name" value="ABC TRANSPORTER, ATP-BINDING PROTEIN"/>
    <property type="match status" value="1"/>
</dbReference>
<comment type="caution">
    <text evidence="7">The sequence shown here is derived from an EMBL/GenBank/DDBJ whole genome shotgun (WGS) entry which is preliminary data.</text>
</comment>
<evidence type="ECO:0000256" key="2">
    <source>
        <dbReference type="ARBA" id="ARBA00022448"/>
    </source>
</evidence>
<gene>
    <name evidence="7" type="ORF">SPAR_35361</name>
</gene>
<dbReference type="InterPro" id="IPR003439">
    <property type="entry name" value="ABC_transporter-like_ATP-bd"/>
</dbReference>